<dbReference type="GO" id="GO:0004843">
    <property type="term" value="F:cysteine-type deubiquitinase activity"/>
    <property type="evidence" value="ECO:0007669"/>
    <property type="project" value="InterPro"/>
</dbReference>
<evidence type="ECO:0000313" key="5">
    <source>
        <dbReference type="EMBL" id="CAI5742740.1"/>
    </source>
</evidence>
<dbReference type="InterPro" id="IPR002048">
    <property type="entry name" value="EF_hand_dom"/>
</dbReference>
<dbReference type="InterPro" id="IPR028889">
    <property type="entry name" value="USP"/>
</dbReference>
<dbReference type="PROSITE" id="PS50235">
    <property type="entry name" value="USP_3"/>
    <property type="match status" value="1"/>
</dbReference>
<dbReference type="Gene3D" id="3.30.2230.10">
    <property type="entry name" value="DUSP-like"/>
    <property type="match status" value="1"/>
</dbReference>
<protein>
    <recommendedName>
        <fullName evidence="7">Ubiquitinyl hydrolase 1</fullName>
    </recommendedName>
</protein>
<dbReference type="InterPro" id="IPR018200">
    <property type="entry name" value="USP_CS"/>
</dbReference>
<dbReference type="Gene3D" id="2.30.30.140">
    <property type="match status" value="1"/>
</dbReference>
<dbReference type="InterPro" id="IPR001394">
    <property type="entry name" value="Peptidase_C19_UCH"/>
</dbReference>
<dbReference type="EMBL" id="CANTFL010001475">
    <property type="protein sequence ID" value="CAI5742740.1"/>
    <property type="molecule type" value="Genomic_DNA"/>
</dbReference>
<feature type="region of interest" description="Disordered" evidence="1">
    <location>
        <begin position="88"/>
        <end position="136"/>
    </location>
</feature>
<feature type="region of interest" description="Disordered" evidence="1">
    <location>
        <begin position="1203"/>
        <end position="1230"/>
    </location>
</feature>
<feature type="domain" description="EF-hand" evidence="2">
    <location>
        <begin position="183"/>
        <end position="218"/>
    </location>
</feature>
<dbReference type="InterPro" id="IPR011992">
    <property type="entry name" value="EF-hand-dom_pair"/>
</dbReference>
<feature type="compositionally biased region" description="Polar residues" evidence="1">
    <location>
        <begin position="1203"/>
        <end position="1213"/>
    </location>
</feature>
<dbReference type="Gene3D" id="1.10.238.10">
    <property type="entry name" value="EF-hand"/>
    <property type="match status" value="1"/>
</dbReference>
<keyword evidence="6" id="KW-1185">Reference proteome</keyword>
<feature type="domain" description="DUSP" evidence="4">
    <location>
        <begin position="330"/>
        <end position="492"/>
    </location>
</feature>
<dbReference type="GO" id="GO:0016579">
    <property type="term" value="P:protein deubiquitination"/>
    <property type="evidence" value="ECO:0007669"/>
    <property type="project" value="InterPro"/>
</dbReference>
<dbReference type="PROSITE" id="PS51283">
    <property type="entry name" value="DUSP"/>
    <property type="match status" value="1"/>
</dbReference>
<feature type="domain" description="USP" evidence="3">
    <location>
        <begin position="743"/>
        <end position="1570"/>
    </location>
</feature>
<sequence length="1582" mass="177429">MRSHSASSPSPSHSSHSTLRRLFSLSHHQSHHEQQHPTHPFTHSTHASRAAAQQAHARRKRRIDSWTLPELYALRELVHVATNKTPVAATAQLPPPPNRTARGDAYSCIGAGSAPSSSSTATSAPPSLSSDDAGEQLPTLPSFQLDTALVHSKRFYFCQRADARLQLQSRRQFVRLFPALGRTSKAAQRALFQAFDANWSGKIEFEELCEMLARVTRAGASAVREMAALVFSWFKRDHNSAGLSRADVQLLATTVVELDGDASVLTEGGSAYSTAAGAGAGAGDADADDVAVDVVAWLMQLVLLHGRSQYVTEAAFCEKMDCALGVRVLQVLFAPFDVVRAVFEDEKLLHDVDDEMQWQPGMMAYVVSSRWWAQWQQYVRSGKDWQPALQGEPLDETIDSSRSGQEAGDQPVQEQEQEQGKNNAYEQQIRRMPASCCRPGPIGNRDICVNEQLGTLRRGLVEGRDFVFVSSGVWKRLLLTYGGGLSYPRRIVEVRSPSERQDLLPDKEKHQERDIVTATLTFRGGQVRKQVKVELYPVLLQVRLARHDSRHVYLVYAQRFLLHRTSSIKEIVHRMGIFPGMNAKEVSLWLRRRRLHDWVPLECDLESPDATLSGLQITSAQELLVDFRAMDIDCDPHSIAQQYRRSCLTAMLPRTPFNVAMLQPVGNDFVYCPGTSRAAFAKTGDWKVLRKSMAAEQEAAARGSSVSANVGSDGVLVGLTRPMEPTTRTSCGRLVQHAGLRATGLINMGNTCFMNSALQCIVHSPVFREYFLSNRFEPDVNKKNRLGSRGAVSTAFAQLQTALWRERDRGYLRPSRFRDEFTRVCRHFEETRQYDAHEFMVALLDCLHEDLNQSFRALPASIDDLIQTRSSKCFSFGRLTGRGIVESDDNDDEDVEAYREAISASSDEDHGDAAWREYTSTNSSIVVDLFHSQMRSETVCGTCSGRKCTFDPNLFFSLPIPESKFVRVEVNVLLQARKLPSGVDDENDTEVALQAEQRGYWLHRGSQVGVLCDRIAKAYGRASGNCFLLVEVRRNRIKRIVEEDEMVDKLAAAAPGSIAAYERAWTLADVPSVPAIISEYYSTCAFGGGYANANRRAHERIRHFADLRVGSRVDARDNHNNWHSGTVIDVVGSDELDEHSVSTKHFRRVYVHFDSFSSKWNKWFTARDWKSKRLKPLDTRKPTATEVFEVQVVHRYVLQSSSVGVPESGQTSGDGHPFTANHPNSQKLSNVSTHERPILNVFGTPLFVTIASDKTARDMHQALLLQTARFWRSFTSDFKPTGNNIDEMAEETLLPYEVRIVNLDNLASERGELLPVDFSALLPHFSTRTVLALDWASNLDYSSREVCVADDAPAEVMEAASADPDLRADLESSALPNQQKTASSQERSQVVDDERSPSCAIPLTKCMDALMREESISLDDHWICEQCDVPREGTRLSAIWRLPDLVMIQLKRFEYLENQHKRKVRALVDFPLKGLDFSKWMSHHDSADSSVYDLYAVTNHVGGLTRGHYTAYCRYDADFPESATLFGENAEDADVQCSELWFRFDDEKVSEIAAGDVVTDAAYVLFYKRRTLSSYNVLRYAL</sequence>
<dbReference type="PROSITE" id="PS00973">
    <property type="entry name" value="USP_2"/>
    <property type="match status" value="1"/>
</dbReference>
<dbReference type="SMART" id="SM00695">
    <property type="entry name" value="DUSP"/>
    <property type="match status" value="1"/>
</dbReference>
<dbReference type="GO" id="GO:0005509">
    <property type="term" value="F:calcium ion binding"/>
    <property type="evidence" value="ECO:0007669"/>
    <property type="project" value="InterPro"/>
</dbReference>
<dbReference type="Pfam" id="PF00443">
    <property type="entry name" value="UCH"/>
    <property type="match status" value="1"/>
</dbReference>
<feature type="compositionally biased region" description="Low complexity" evidence="1">
    <location>
        <begin position="110"/>
        <end position="131"/>
    </location>
</feature>
<feature type="compositionally biased region" description="Polar residues" evidence="1">
    <location>
        <begin position="1221"/>
        <end position="1230"/>
    </location>
</feature>
<evidence type="ECO:0008006" key="7">
    <source>
        <dbReference type="Google" id="ProtNLM"/>
    </source>
</evidence>
<organism evidence="5 6">
    <name type="scientific">Hyaloperonospora brassicae</name>
    <name type="common">Brassica downy mildew</name>
    <name type="synonym">Peronospora brassicae</name>
    <dbReference type="NCBI Taxonomy" id="162125"/>
    <lineage>
        <taxon>Eukaryota</taxon>
        <taxon>Sar</taxon>
        <taxon>Stramenopiles</taxon>
        <taxon>Oomycota</taxon>
        <taxon>Peronosporomycetes</taxon>
        <taxon>Peronosporales</taxon>
        <taxon>Peronosporaceae</taxon>
        <taxon>Hyaloperonospora</taxon>
    </lineage>
</organism>
<comment type="caution">
    <text evidence="5">The sequence shown here is derived from an EMBL/GenBank/DDBJ whole genome shotgun (WGS) entry which is preliminary data.</text>
</comment>
<dbReference type="PANTHER" id="PTHR21646:SF46">
    <property type="entry name" value="UBIQUITIN CARBOXYL-TERMINAL HYDROLASE"/>
    <property type="match status" value="1"/>
</dbReference>
<gene>
    <name evidence="5" type="ORF">HBR001_LOCUS9133</name>
</gene>
<dbReference type="SUPFAM" id="SSF143791">
    <property type="entry name" value="DUSP-like"/>
    <property type="match status" value="1"/>
</dbReference>
<accession>A0AAV0V408</accession>
<name>A0AAV0V408_HYABA</name>
<reference evidence="5" key="1">
    <citation type="submission" date="2022-12" db="EMBL/GenBank/DDBJ databases">
        <authorList>
            <person name="Webb A."/>
        </authorList>
    </citation>
    <scope>NUCLEOTIDE SEQUENCE</scope>
    <source>
        <strain evidence="5">Hp1</strain>
    </source>
</reference>
<evidence type="ECO:0000259" key="3">
    <source>
        <dbReference type="PROSITE" id="PS50235"/>
    </source>
</evidence>
<feature type="compositionally biased region" description="Low complexity" evidence="1">
    <location>
        <begin position="42"/>
        <end position="55"/>
    </location>
</feature>
<feature type="region of interest" description="Disordered" evidence="1">
    <location>
        <begin position="1"/>
        <end position="61"/>
    </location>
</feature>
<dbReference type="PROSITE" id="PS50222">
    <property type="entry name" value="EF_HAND_2"/>
    <property type="match status" value="1"/>
</dbReference>
<feature type="compositionally biased region" description="Polar residues" evidence="1">
    <location>
        <begin position="1374"/>
        <end position="1388"/>
    </location>
</feature>
<dbReference type="SUPFAM" id="SSF54160">
    <property type="entry name" value="Chromo domain-like"/>
    <property type="match status" value="1"/>
</dbReference>
<dbReference type="InterPro" id="IPR035927">
    <property type="entry name" value="DUSP-like_sf"/>
</dbReference>
<proteinExistence type="predicted"/>
<feature type="region of interest" description="Disordered" evidence="1">
    <location>
        <begin position="1373"/>
        <end position="1396"/>
    </location>
</feature>
<dbReference type="SUPFAM" id="SSF54001">
    <property type="entry name" value="Cysteine proteinases"/>
    <property type="match status" value="1"/>
</dbReference>
<dbReference type="CDD" id="cd20104">
    <property type="entry name" value="MBT_PHF20L1-like"/>
    <property type="match status" value="1"/>
</dbReference>
<evidence type="ECO:0000259" key="2">
    <source>
        <dbReference type="PROSITE" id="PS50222"/>
    </source>
</evidence>
<evidence type="ECO:0000313" key="6">
    <source>
        <dbReference type="Proteomes" id="UP001162031"/>
    </source>
</evidence>
<dbReference type="InterPro" id="IPR006615">
    <property type="entry name" value="Pept_C19_DUSP"/>
</dbReference>
<dbReference type="InterPro" id="IPR016197">
    <property type="entry name" value="Chromo-like_dom_sf"/>
</dbReference>
<dbReference type="PROSITE" id="PS00972">
    <property type="entry name" value="USP_1"/>
    <property type="match status" value="1"/>
</dbReference>
<dbReference type="InterPro" id="IPR038765">
    <property type="entry name" value="Papain-like_cys_pep_sf"/>
</dbReference>
<dbReference type="Proteomes" id="UP001162031">
    <property type="component" value="Unassembled WGS sequence"/>
</dbReference>
<dbReference type="SUPFAM" id="SSF47473">
    <property type="entry name" value="EF-hand"/>
    <property type="match status" value="1"/>
</dbReference>
<dbReference type="PANTHER" id="PTHR21646">
    <property type="entry name" value="UBIQUITIN CARBOXYL-TERMINAL HYDROLASE"/>
    <property type="match status" value="1"/>
</dbReference>
<evidence type="ECO:0000256" key="1">
    <source>
        <dbReference type="SAM" id="MobiDB-lite"/>
    </source>
</evidence>
<feature type="region of interest" description="Disordered" evidence="1">
    <location>
        <begin position="390"/>
        <end position="424"/>
    </location>
</feature>
<dbReference type="InterPro" id="IPR050185">
    <property type="entry name" value="Ub_carboxyl-term_hydrolase"/>
</dbReference>
<dbReference type="Pfam" id="PF06337">
    <property type="entry name" value="DUSP"/>
    <property type="match status" value="1"/>
</dbReference>
<dbReference type="Gene3D" id="3.90.70.10">
    <property type="entry name" value="Cysteine proteinases"/>
    <property type="match status" value="2"/>
</dbReference>
<evidence type="ECO:0000259" key="4">
    <source>
        <dbReference type="PROSITE" id="PS51283"/>
    </source>
</evidence>
<feature type="compositionally biased region" description="Low complexity" evidence="1">
    <location>
        <begin position="1"/>
        <end position="27"/>
    </location>
</feature>